<evidence type="ECO:0000313" key="5">
    <source>
        <dbReference type="EMBL" id="BCJ98581.1"/>
    </source>
</evidence>
<keyword evidence="6" id="KW-1185">Reference proteome</keyword>
<dbReference type="FunFam" id="3.20.20.80:FF:000004">
    <property type="entry name" value="Beta-glucosidase 6-phospho-beta-glucosidase"/>
    <property type="match status" value="1"/>
</dbReference>
<dbReference type="Gene3D" id="3.20.20.80">
    <property type="entry name" value="Glycosidases"/>
    <property type="match status" value="1"/>
</dbReference>
<protein>
    <submittedName>
        <fullName evidence="5">6-phospho-beta-glucosidase</fullName>
    </submittedName>
</protein>
<dbReference type="GO" id="GO:0016052">
    <property type="term" value="P:carbohydrate catabolic process"/>
    <property type="evidence" value="ECO:0007669"/>
    <property type="project" value="TreeGrafter"/>
</dbReference>
<reference evidence="5 6" key="2">
    <citation type="submission" date="2020-08" db="EMBL/GenBank/DDBJ databases">
        <authorList>
            <person name="Ueki A."/>
            <person name="Tonouchi A."/>
        </authorList>
    </citation>
    <scope>NUCLEOTIDE SEQUENCE [LARGE SCALE GENOMIC DNA]</scope>
    <source>
        <strain evidence="5 6">CTTW</strain>
    </source>
</reference>
<dbReference type="KEGG" id="acht:bsdcttw_16220"/>
<dbReference type="Proteomes" id="UP000515703">
    <property type="component" value="Chromosome"/>
</dbReference>
<evidence type="ECO:0000256" key="1">
    <source>
        <dbReference type="ARBA" id="ARBA00010838"/>
    </source>
</evidence>
<organism evidence="5 6">
    <name type="scientific">Anaerocolumna chitinilytica</name>
    <dbReference type="NCBI Taxonomy" id="1727145"/>
    <lineage>
        <taxon>Bacteria</taxon>
        <taxon>Bacillati</taxon>
        <taxon>Bacillota</taxon>
        <taxon>Clostridia</taxon>
        <taxon>Lachnospirales</taxon>
        <taxon>Lachnospiraceae</taxon>
        <taxon>Anaerocolumna</taxon>
    </lineage>
</organism>
<dbReference type="PANTHER" id="PTHR10353:SF122">
    <property type="entry name" value="6-PHOSPHO-BETA-GLUCOSIDASE ASCB-RELATED"/>
    <property type="match status" value="1"/>
</dbReference>
<reference evidence="5 6" key="1">
    <citation type="submission" date="2020-08" db="EMBL/GenBank/DDBJ databases">
        <title>Draft genome sequencing of an Anaerocolumna strain isolated from anoxic soil subjected to BSD treatment.</title>
        <authorList>
            <person name="Uek A."/>
            <person name="Tonouchi A."/>
        </authorList>
    </citation>
    <scope>NUCLEOTIDE SEQUENCE [LARGE SCALE GENOMIC DNA]</scope>
    <source>
        <strain evidence="5 6">CTTW</strain>
    </source>
</reference>
<dbReference type="InterPro" id="IPR001360">
    <property type="entry name" value="Glyco_hydro_1"/>
</dbReference>
<keyword evidence="3" id="KW-0326">Glycosidase</keyword>
<accession>A0A7I8DMR4</accession>
<dbReference type="EMBL" id="AP023368">
    <property type="protein sequence ID" value="BCJ98581.1"/>
    <property type="molecule type" value="Genomic_DNA"/>
</dbReference>
<evidence type="ECO:0000256" key="2">
    <source>
        <dbReference type="ARBA" id="ARBA00022801"/>
    </source>
</evidence>
<evidence type="ECO:0000256" key="3">
    <source>
        <dbReference type="ARBA" id="ARBA00023295"/>
    </source>
</evidence>
<dbReference type="PANTHER" id="PTHR10353">
    <property type="entry name" value="GLYCOSYL HYDROLASE"/>
    <property type="match status" value="1"/>
</dbReference>
<keyword evidence="2" id="KW-0378">Hydrolase</keyword>
<dbReference type="PRINTS" id="PR00131">
    <property type="entry name" value="GLHYDRLASE1"/>
</dbReference>
<dbReference type="AlphaFoldDB" id="A0A7I8DMR4"/>
<dbReference type="Pfam" id="PF00232">
    <property type="entry name" value="Glyco_hydro_1"/>
    <property type="match status" value="1"/>
</dbReference>
<dbReference type="GO" id="GO:0008422">
    <property type="term" value="F:beta-glucosidase activity"/>
    <property type="evidence" value="ECO:0007669"/>
    <property type="project" value="TreeGrafter"/>
</dbReference>
<comment type="similarity">
    <text evidence="1 4">Belongs to the glycosyl hydrolase 1 family.</text>
</comment>
<evidence type="ECO:0000313" key="6">
    <source>
        <dbReference type="Proteomes" id="UP000515703"/>
    </source>
</evidence>
<name>A0A7I8DMR4_9FIRM</name>
<sequence length="457" mass="52543">MGVFAKDFMWGGSVSSMQTEGAWNEGGKGLTVYDLQEKTKSGSDWKVAIDFYHRYKEDIALFAQMGFTAYRFSLSWARILPDGEGELNEEGLLFYEQVIDELLKYNIEPVVCLYHFDMPVALMKKYGGWIGRETVDAFKKYTEIVIRRFGTRVKYYIPFNEQNAASLISVLYLPKDTSELEKKRIIAVNMHHMFLASASVSHILRKYAPHAKVGGMVNFTPFYPASCRPEDVFAAQKANRGYNYQTLDVLAKGEYPADLLHEWKAAGITPPFEDGDLEYIRLGTMDFLAHSYYMSAPVKARETAEGISIILKLLTEPIKNEYLEQTEWGWTIDPVGIRLTVKEIYDRYQLPVFTIECGIGVNEELNENQSIEDDYRIEYFKNHLNQLKLAVSEDGVNLMGFLTWGPIDILSSQGEMKKRYGFIYVNRTDTELLDLARYKKKSFEWFKKVIASNGEEL</sequence>
<dbReference type="GO" id="GO:0005829">
    <property type="term" value="C:cytosol"/>
    <property type="evidence" value="ECO:0007669"/>
    <property type="project" value="TreeGrafter"/>
</dbReference>
<dbReference type="InterPro" id="IPR017853">
    <property type="entry name" value="GH"/>
</dbReference>
<gene>
    <name evidence="5" type="primary">bglA</name>
    <name evidence="5" type="ORF">bsdcttw_16220</name>
</gene>
<proteinExistence type="inferred from homology"/>
<evidence type="ECO:0000256" key="4">
    <source>
        <dbReference type="RuleBase" id="RU003690"/>
    </source>
</evidence>
<dbReference type="SUPFAM" id="SSF51445">
    <property type="entry name" value="(Trans)glycosidases"/>
    <property type="match status" value="1"/>
</dbReference>
<dbReference type="RefSeq" id="WP_185258900.1">
    <property type="nucleotide sequence ID" value="NZ_AP023368.1"/>
</dbReference>